<evidence type="ECO:0000256" key="1">
    <source>
        <dbReference type="SAM" id="MobiDB-lite"/>
    </source>
</evidence>
<organism evidence="3 4">
    <name type="scientific">Siccirubricoccus deserti</name>
    <dbReference type="NCBI Taxonomy" id="2013562"/>
    <lineage>
        <taxon>Bacteria</taxon>
        <taxon>Pseudomonadati</taxon>
        <taxon>Pseudomonadota</taxon>
        <taxon>Alphaproteobacteria</taxon>
        <taxon>Acetobacterales</taxon>
        <taxon>Roseomonadaceae</taxon>
        <taxon>Siccirubricoccus</taxon>
    </lineage>
</organism>
<comment type="caution">
    <text evidence="3">The sequence shown here is derived from an EMBL/GenBank/DDBJ whole genome shotgun (WGS) entry which is preliminary data.</text>
</comment>
<keyword evidence="2" id="KW-0472">Membrane</keyword>
<dbReference type="EMBL" id="JACOMF010000005">
    <property type="protein sequence ID" value="MBC4015052.1"/>
    <property type="molecule type" value="Genomic_DNA"/>
</dbReference>
<evidence type="ECO:0000256" key="2">
    <source>
        <dbReference type="SAM" id="Phobius"/>
    </source>
</evidence>
<name>A0A9X0QXH5_9PROT</name>
<keyword evidence="4" id="KW-1185">Reference proteome</keyword>
<sequence length="126" mass="13244">MPDALVGQGRRLRCTRCGHAWMATPPANGKALLPAAPPPAAPAHFEPPPPVQMPRRAPQLIDPPLPQLGDTAARQESNPLLWAAWIGSALTVVAAVALLWAYRAEVVAVWPPAARLFLALGADLGG</sequence>
<evidence type="ECO:0000313" key="3">
    <source>
        <dbReference type="EMBL" id="MBC4015052.1"/>
    </source>
</evidence>
<evidence type="ECO:0008006" key="5">
    <source>
        <dbReference type="Google" id="ProtNLM"/>
    </source>
</evidence>
<dbReference type="Proteomes" id="UP000600101">
    <property type="component" value="Unassembled WGS sequence"/>
</dbReference>
<gene>
    <name evidence="3" type="ORF">H7965_06910</name>
</gene>
<keyword evidence="2" id="KW-1133">Transmembrane helix</keyword>
<proteinExistence type="predicted"/>
<protein>
    <recommendedName>
        <fullName evidence="5">Zinc finger/thioredoxin putative domain-containing protein</fullName>
    </recommendedName>
</protein>
<dbReference type="AlphaFoldDB" id="A0A9X0QXH5"/>
<keyword evidence="2" id="KW-0812">Transmembrane</keyword>
<feature type="transmembrane region" description="Helical" evidence="2">
    <location>
        <begin position="80"/>
        <end position="102"/>
    </location>
</feature>
<feature type="compositionally biased region" description="Pro residues" evidence="1">
    <location>
        <begin position="35"/>
        <end position="52"/>
    </location>
</feature>
<accession>A0A9X0QXH5</accession>
<feature type="region of interest" description="Disordered" evidence="1">
    <location>
        <begin position="31"/>
        <end position="69"/>
    </location>
</feature>
<evidence type="ECO:0000313" key="4">
    <source>
        <dbReference type="Proteomes" id="UP000600101"/>
    </source>
</evidence>
<reference evidence="3" key="1">
    <citation type="submission" date="2020-08" db="EMBL/GenBank/DDBJ databases">
        <authorList>
            <person name="Hu Y."/>
            <person name="Nguyen S.V."/>
            <person name="Li F."/>
            <person name="Fanning S."/>
        </authorList>
    </citation>
    <scope>NUCLEOTIDE SEQUENCE</scope>
    <source>
        <strain evidence="3">SYSU D8009</strain>
    </source>
</reference>